<dbReference type="Pfam" id="PF14629">
    <property type="entry name" value="ORC4_C"/>
    <property type="match status" value="1"/>
</dbReference>
<evidence type="ECO:0000259" key="6">
    <source>
        <dbReference type="Pfam" id="PF13191"/>
    </source>
</evidence>
<keyword evidence="3" id="KW-0235">DNA replication</keyword>
<protein>
    <submittedName>
        <fullName evidence="8">Origin recognition complex subunit 4</fullName>
    </submittedName>
</protein>
<dbReference type="InterPro" id="IPR032705">
    <property type="entry name" value="ORC4_C"/>
</dbReference>
<evidence type="ECO:0000256" key="4">
    <source>
        <dbReference type="ARBA" id="ARBA00023125"/>
    </source>
</evidence>
<feature type="domain" description="Orc1-like AAA ATPase" evidence="6">
    <location>
        <begin position="31"/>
        <end position="238"/>
    </location>
</feature>
<evidence type="ECO:0000256" key="2">
    <source>
        <dbReference type="ARBA" id="ARBA00005334"/>
    </source>
</evidence>
<accession>A0AAJ5YU81</accession>
<comment type="subcellular location">
    <subcellularLocation>
        <location evidence="1">Nucleus</location>
    </subcellularLocation>
</comment>
<dbReference type="PANTHER" id="PTHR12087">
    <property type="entry name" value="ORIGIN RECOGNITION COMPLEX SUBUNIT 4"/>
    <property type="match status" value="1"/>
</dbReference>
<keyword evidence="4" id="KW-0238">DNA-binding</keyword>
<sequence>MQQASREAALKILATAPPPAAVVEPYAGQECIGLEEPWIALSALLHGTVDAQEGNSCLLVGEHGCGKSLIVHSVLQRIQSEKTMQNTACPLVVTLSGLIHPTDRQCLAELAKQLLNQGALGQQESSTLNTMLAEEQHDAEGMDLVELDSQIPLLNDDEEAILSRPEPVVESRVSDAVASAILSTMATTLSHILRLLSNTSSDSLNTQRPLIVILDAFEQFAQRPRQALLYCLLDAVQAGSYGPGLAIVGMTSHIDASDALEKRVKSRFSQRIIHVHPPNIDQYEKIAHTALQGGYSVEESKWARRVHVCYLAFTQELVKQPEFRSILVGMHELSQDVRLLYQTLMSAISQDDLSVGAFDQRHGDRSLLHELTELEMALLITARHLQLRDREPFTWEMCMEELHQFVQRLQRDLNAVSMKSSSSIASANLDALNDRSIMMQVRNMHLTQRHSAVFYVWSYLYPNQHDSRLLCPQA</sequence>
<keyword evidence="5" id="KW-0539">Nucleus</keyword>
<feature type="domain" description="Origin recognition complex subunit 4 C-terminal" evidence="7">
    <location>
        <begin position="314"/>
        <end position="429"/>
    </location>
</feature>
<gene>
    <name evidence="8" type="primary">ORC4</name>
    <name evidence="8" type="ORF">MYAM1_003039</name>
</gene>
<name>A0AAJ5YU81_9BASI</name>
<dbReference type="EMBL" id="CP119946">
    <property type="protein sequence ID" value="WFD00291.1"/>
    <property type="molecule type" value="Genomic_DNA"/>
</dbReference>
<evidence type="ECO:0000313" key="9">
    <source>
        <dbReference type="Proteomes" id="UP001219567"/>
    </source>
</evidence>
<evidence type="ECO:0000256" key="5">
    <source>
        <dbReference type="ARBA" id="ARBA00023242"/>
    </source>
</evidence>
<evidence type="ECO:0000256" key="3">
    <source>
        <dbReference type="ARBA" id="ARBA00022705"/>
    </source>
</evidence>
<dbReference type="Pfam" id="PF13191">
    <property type="entry name" value="AAA_16"/>
    <property type="match status" value="1"/>
</dbReference>
<dbReference type="InterPro" id="IPR027417">
    <property type="entry name" value="P-loop_NTPase"/>
</dbReference>
<evidence type="ECO:0000259" key="7">
    <source>
        <dbReference type="Pfam" id="PF14629"/>
    </source>
</evidence>
<dbReference type="PANTHER" id="PTHR12087:SF0">
    <property type="entry name" value="ORIGIN RECOGNITION COMPLEX SUBUNIT 4"/>
    <property type="match status" value="1"/>
</dbReference>
<dbReference type="InterPro" id="IPR041664">
    <property type="entry name" value="AAA_16"/>
</dbReference>
<proteinExistence type="inferred from homology"/>
<keyword evidence="9" id="KW-1185">Reference proteome</keyword>
<dbReference type="SUPFAM" id="SSF52540">
    <property type="entry name" value="P-loop containing nucleoside triphosphate hydrolases"/>
    <property type="match status" value="1"/>
</dbReference>
<evidence type="ECO:0000313" key="8">
    <source>
        <dbReference type="EMBL" id="WFD00291.1"/>
    </source>
</evidence>
<dbReference type="InterPro" id="IPR016527">
    <property type="entry name" value="ORC4"/>
</dbReference>
<reference evidence="8 9" key="1">
    <citation type="submission" date="2023-03" db="EMBL/GenBank/DDBJ databases">
        <title>Mating type loci evolution in Malassezia.</title>
        <authorList>
            <person name="Coelho M.A."/>
        </authorList>
    </citation>
    <scope>NUCLEOTIDE SEQUENCE [LARGE SCALE GENOMIC DNA]</scope>
    <source>
        <strain evidence="8 9">CBS 9725</strain>
    </source>
</reference>
<dbReference type="Proteomes" id="UP001219567">
    <property type="component" value="Chromosome 4"/>
</dbReference>
<comment type="similarity">
    <text evidence="2">Belongs to the ORC4 family.</text>
</comment>
<organism evidence="8 9">
    <name type="scientific">Malassezia yamatoensis</name>
    <dbReference type="NCBI Taxonomy" id="253288"/>
    <lineage>
        <taxon>Eukaryota</taxon>
        <taxon>Fungi</taxon>
        <taxon>Dikarya</taxon>
        <taxon>Basidiomycota</taxon>
        <taxon>Ustilaginomycotina</taxon>
        <taxon>Malasseziomycetes</taxon>
        <taxon>Malasseziales</taxon>
        <taxon>Malasseziaceae</taxon>
        <taxon>Malassezia</taxon>
    </lineage>
</organism>
<dbReference type="GO" id="GO:0005664">
    <property type="term" value="C:nuclear origin of replication recognition complex"/>
    <property type="evidence" value="ECO:0007669"/>
    <property type="project" value="TreeGrafter"/>
</dbReference>
<evidence type="ECO:0000256" key="1">
    <source>
        <dbReference type="ARBA" id="ARBA00004123"/>
    </source>
</evidence>
<dbReference type="GO" id="GO:0006270">
    <property type="term" value="P:DNA replication initiation"/>
    <property type="evidence" value="ECO:0007669"/>
    <property type="project" value="TreeGrafter"/>
</dbReference>
<dbReference type="Gene3D" id="3.40.50.300">
    <property type="entry name" value="P-loop containing nucleotide triphosphate hydrolases"/>
    <property type="match status" value="1"/>
</dbReference>
<dbReference type="GO" id="GO:0003688">
    <property type="term" value="F:DNA replication origin binding"/>
    <property type="evidence" value="ECO:0007669"/>
    <property type="project" value="TreeGrafter"/>
</dbReference>
<dbReference type="AlphaFoldDB" id="A0AAJ5YU81"/>